<keyword evidence="1" id="KW-0433">Leucine-rich repeat</keyword>
<feature type="compositionally biased region" description="Polar residues" evidence="3">
    <location>
        <begin position="1"/>
        <end position="30"/>
    </location>
</feature>
<feature type="domain" description="Disease resistance R13L4/SHOC-2-like LRR" evidence="4">
    <location>
        <begin position="126"/>
        <end position="206"/>
    </location>
</feature>
<protein>
    <submittedName>
        <fullName evidence="5">L domain-like protein</fullName>
    </submittedName>
</protein>
<dbReference type="GO" id="GO:0005737">
    <property type="term" value="C:cytoplasm"/>
    <property type="evidence" value="ECO:0007669"/>
    <property type="project" value="TreeGrafter"/>
</dbReference>
<dbReference type="OrthoDB" id="660555at2759"/>
<dbReference type="STRING" id="1344416.A0A139AVR1"/>
<dbReference type="SMART" id="SM00369">
    <property type="entry name" value="LRR_TYP"/>
    <property type="match status" value="5"/>
</dbReference>
<dbReference type="InterPro" id="IPR001611">
    <property type="entry name" value="Leu-rich_rpt"/>
</dbReference>
<dbReference type="InterPro" id="IPR050216">
    <property type="entry name" value="LRR_domain-containing"/>
</dbReference>
<dbReference type="PANTHER" id="PTHR48051">
    <property type="match status" value="1"/>
</dbReference>
<feature type="region of interest" description="Disordered" evidence="3">
    <location>
        <begin position="354"/>
        <end position="392"/>
    </location>
</feature>
<evidence type="ECO:0000259" key="4">
    <source>
        <dbReference type="Pfam" id="PF23598"/>
    </source>
</evidence>
<evidence type="ECO:0000313" key="6">
    <source>
        <dbReference type="Proteomes" id="UP000070544"/>
    </source>
</evidence>
<proteinExistence type="predicted"/>
<keyword evidence="6" id="KW-1185">Reference proteome</keyword>
<feature type="region of interest" description="Disordered" evidence="3">
    <location>
        <begin position="1"/>
        <end position="91"/>
    </location>
</feature>
<dbReference type="EMBL" id="KQ965734">
    <property type="protein sequence ID" value="KXS20822.1"/>
    <property type="molecule type" value="Genomic_DNA"/>
</dbReference>
<dbReference type="Pfam" id="PF23598">
    <property type="entry name" value="LRR_14"/>
    <property type="match status" value="1"/>
</dbReference>
<dbReference type="OMA" id="IERNDAW"/>
<organism evidence="5 6">
    <name type="scientific">Gonapodya prolifera (strain JEL478)</name>
    <name type="common">Monoblepharis prolifera</name>
    <dbReference type="NCBI Taxonomy" id="1344416"/>
    <lineage>
        <taxon>Eukaryota</taxon>
        <taxon>Fungi</taxon>
        <taxon>Fungi incertae sedis</taxon>
        <taxon>Chytridiomycota</taxon>
        <taxon>Chytridiomycota incertae sedis</taxon>
        <taxon>Monoblepharidomycetes</taxon>
        <taxon>Monoblepharidales</taxon>
        <taxon>Gonapodyaceae</taxon>
        <taxon>Gonapodya</taxon>
    </lineage>
</organism>
<name>A0A139AVR1_GONPJ</name>
<dbReference type="InterPro" id="IPR055414">
    <property type="entry name" value="LRR_R13L4/SHOC2-like"/>
</dbReference>
<evidence type="ECO:0000256" key="1">
    <source>
        <dbReference type="ARBA" id="ARBA00022614"/>
    </source>
</evidence>
<dbReference type="InterPro" id="IPR003591">
    <property type="entry name" value="Leu-rich_rpt_typical-subtyp"/>
</dbReference>
<dbReference type="Proteomes" id="UP000070544">
    <property type="component" value="Unassembled WGS sequence"/>
</dbReference>
<dbReference type="PANTHER" id="PTHR48051:SF1">
    <property type="entry name" value="RAS SUPPRESSOR PROTEIN 1"/>
    <property type="match status" value="1"/>
</dbReference>
<feature type="compositionally biased region" description="Low complexity" evidence="3">
    <location>
        <begin position="362"/>
        <end position="371"/>
    </location>
</feature>
<dbReference type="AlphaFoldDB" id="A0A139AVR1"/>
<keyword evidence="2" id="KW-0677">Repeat</keyword>
<evidence type="ECO:0000313" key="5">
    <source>
        <dbReference type="EMBL" id="KXS20822.1"/>
    </source>
</evidence>
<evidence type="ECO:0000256" key="2">
    <source>
        <dbReference type="ARBA" id="ARBA00022737"/>
    </source>
</evidence>
<dbReference type="PROSITE" id="PS51450">
    <property type="entry name" value="LRR"/>
    <property type="match status" value="1"/>
</dbReference>
<accession>A0A139AVR1</accession>
<reference evidence="5 6" key="1">
    <citation type="journal article" date="2015" name="Genome Biol. Evol.">
        <title>Phylogenomic analyses indicate that early fungi evolved digesting cell walls of algal ancestors of land plants.</title>
        <authorList>
            <person name="Chang Y."/>
            <person name="Wang S."/>
            <person name="Sekimoto S."/>
            <person name="Aerts A.L."/>
            <person name="Choi C."/>
            <person name="Clum A."/>
            <person name="LaButti K.M."/>
            <person name="Lindquist E.A."/>
            <person name="Yee Ngan C."/>
            <person name="Ohm R.A."/>
            <person name="Salamov A.A."/>
            <person name="Grigoriev I.V."/>
            <person name="Spatafora J.W."/>
            <person name="Berbee M.L."/>
        </authorList>
    </citation>
    <scope>NUCLEOTIDE SEQUENCE [LARGE SCALE GENOMIC DNA]</scope>
    <source>
        <strain evidence="5 6">JEL478</strain>
    </source>
</reference>
<sequence>MLTTLELSSQPSLQNTSNPMGNTGSINRESASLPFAYAKPTDSSQNGEREHQPAQVVRAPRLNQTQPLDERPTTPRRSSLDATSTDEVAMEGNDTKGLKVITLAQLNSTTTVGLCSQGLAKLSPNVGLLYNTTTLQLCCNELTHIPPEIGHLQNLQIFSISRNQIRSLPDTIGLLSKLVELRASENELESIPSSIGRLTKLTTLSLDNNRIACLPFEIGDAKALINLDLSQNPITVLPAEIGRLKFLRKFRLDDCPLASSFQYRLENSVPTLKELAARVIVRRQVPIVSHLQDELQEYLTGAHRCSFCGGPYFESFAKRGKFIEKADYRVPLEYRLCVPHWNTEEERISLLFRPLPETAPQKTPQPGATPAGTPPGSPKPGKGRQYAVNQEE</sequence>
<feature type="compositionally biased region" description="Polar residues" evidence="3">
    <location>
        <begin position="75"/>
        <end position="86"/>
    </location>
</feature>
<dbReference type="SUPFAM" id="SSF52058">
    <property type="entry name" value="L domain-like"/>
    <property type="match status" value="1"/>
</dbReference>
<evidence type="ECO:0000256" key="3">
    <source>
        <dbReference type="SAM" id="MobiDB-lite"/>
    </source>
</evidence>
<dbReference type="Gene3D" id="3.80.10.10">
    <property type="entry name" value="Ribonuclease Inhibitor"/>
    <property type="match status" value="1"/>
</dbReference>
<dbReference type="SMART" id="SM00364">
    <property type="entry name" value="LRR_BAC"/>
    <property type="match status" value="4"/>
</dbReference>
<dbReference type="InterPro" id="IPR032675">
    <property type="entry name" value="LRR_dom_sf"/>
</dbReference>
<gene>
    <name evidence="5" type="ORF">M427DRAFT_345898</name>
</gene>